<dbReference type="Proteomes" id="UP000324748">
    <property type="component" value="Unassembled WGS sequence"/>
</dbReference>
<reference evidence="2 3" key="1">
    <citation type="submission" date="2019-05" db="EMBL/GenBank/DDBJ databases">
        <title>Emergence of the Ug99 lineage of the wheat stem rust pathogen through somatic hybridization.</title>
        <authorList>
            <person name="Li F."/>
            <person name="Upadhyaya N.M."/>
            <person name="Sperschneider J."/>
            <person name="Matny O."/>
            <person name="Nguyen-Phuc H."/>
            <person name="Mago R."/>
            <person name="Raley C."/>
            <person name="Miller M.E."/>
            <person name="Silverstein K.A.T."/>
            <person name="Henningsen E."/>
            <person name="Hirsch C.D."/>
            <person name="Visser B."/>
            <person name="Pretorius Z.A."/>
            <person name="Steffenson B.J."/>
            <person name="Schwessinger B."/>
            <person name="Dodds P.N."/>
            <person name="Figueroa M."/>
        </authorList>
    </citation>
    <scope>NUCLEOTIDE SEQUENCE [LARGE SCALE GENOMIC DNA]</scope>
    <source>
        <strain evidence="2">21-0</strain>
    </source>
</reference>
<feature type="compositionally biased region" description="Low complexity" evidence="1">
    <location>
        <begin position="63"/>
        <end position="74"/>
    </location>
</feature>
<dbReference type="AlphaFoldDB" id="A0A5B0NNW0"/>
<evidence type="ECO:0000256" key="1">
    <source>
        <dbReference type="SAM" id="MobiDB-lite"/>
    </source>
</evidence>
<feature type="compositionally biased region" description="Polar residues" evidence="1">
    <location>
        <begin position="23"/>
        <end position="38"/>
    </location>
</feature>
<gene>
    <name evidence="2" type="ORF">PGT21_025930</name>
</gene>
<evidence type="ECO:0000313" key="2">
    <source>
        <dbReference type="EMBL" id="KAA1089649.1"/>
    </source>
</evidence>
<feature type="compositionally biased region" description="Acidic residues" evidence="1">
    <location>
        <begin position="218"/>
        <end position="228"/>
    </location>
</feature>
<comment type="caution">
    <text evidence="2">The sequence shown here is derived from an EMBL/GenBank/DDBJ whole genome shotgun (WGS) entry which is preliminary data.</text>
</comment>
<dbReference type="OrthoDB" id="10580486at2759"/>
<name>A0A5B0NNW0_PUCGR</name>
<dbReference type="EMBL" id="VSWC01000093">
    <property type="protein sequence ID" value="KAA1089649.1"/>
    <property type="molecule type" value="Genomic_DNA"/>
</dbReference>
<feature type="compositionally biased region" description="Acidic residues" evidence="1">
    <location>
        <begin position="240"/>
        <end position="249"/>
    </location>
</feature>
<evidence type="ECO:0000313" key="3">
    <source>
        <dbReference type="Proteomes" id="UP000324748"/>
    </source>
</evidence>
<feature type="region of interest" description="Disordered" evidence="1">
    <location>
        <begin position="218"/>
        <end position="255"/>
    </location>
</feature>
<accession>A0A5B0NNW0</accession>
<feature type="compositionally biased region" description="Polar residues" evidence="1">
    <location>
        <begin position="47"/>
        <end position="62"/>
    </location>
</feature>
<proteinExistence type="predicted"/>
<protein>
    <submittedName>
        <fullName evidence="2">Uncharacterized protein</fullName>
    </submittedName>
</protein>
<keyword evidence="3" id="KW-1185">Reference proteome</keyword>
<feature type="region of interest" description="Disordered" evidence="1">
    <location>
        <begin position="1"/>
        <end position="85"/>
    </location>
</feature>
<organism evidence="2 3">
    <name type="scientific">Puccinia graminis f. sp. tritici</name>
    <dbReference type="NCBI Taxonomy" id="56615"/>
    <lineage>
        <taxon>Eukaryota</taxon>
        <taxon>Fungi</taxon>
        <taxon>Dikarya</taxon>
        <taxon>Basidiomycota</taxon>
        <taxon>Pucciniomycotina</taxon>
        <taxon>Pucciniomycetes</taxon>
        <taxon>Pucciniales</taxon>
        <taxon>Pucciniaceae</taxon>
        <taxon>Puccinia</taxon>
    </lineage>
</organism>
<sequence>MAHKATKSVPANPADSSRHEMPNTPNSNSPQAGPSRQNRAPDESTPRPISSHSQSLDSWYTESSSSEHNSISSPPNNPSDNQFPKIEPQETALRYHPIFPRGSVINVEVPEVVRSETQRYYFQPSSCQVADPRSRVPIYFRWDGDWSLERWAKFTGEVSPEPGAVPNAIVGPDAIARQIHEERYQEECRQIRPPGLTGTAAWDKQMKITLERFFAPLETEDEDIEAETEGIAPEPQVEGVEAEAGDIEAEAEHNP</sequence>